<dbReference type="RefSeq" id="WP_153378115.1">
    <property type="nucleotide sequence ID" value="NZ_CAXAOS010000001.1"/>
</dbReference>
<dbReference type="Proteomes" id="UP000713985">
    <property type="component" value="Unassembled WGS sequence"/>
</dbReference>
<dbReference type="EMBL" id="WIWP01000010">
    <property type="protein sequence ID" value="MQT25864.1"/>
    <property type="molecule type" value="Genomic_DNA"/>
</dbReference>
<evidence type="ECO:0000313" key="6">
    <source>
        <dbReference type="Proteomes" id="UP000437970"/>
    </source>
</evidence>
<proteinExistence type="predicted"/>
<dbReference type="EMBL" id="WIWC01000011">
    <property type="protein sequence ID" value="MQT80245.1"/>
    <property type="molecule type" value="Genomic_DNA"/>
</dbReference>
<dbReference type="EMBL" id="WIVT01000009">
    <property type="protein sequence ID" value="MQU16689.1"/>
    <property type="molecule type" value="Genomic_DNA"/>
</dbReference>
<sequence length="74" mass="8533">MKHVLMGVAKNEDVASFQQEIEISLSDLTLVMGWEEDEDCLYDYLLTAQQISALEKYCSFELPKDLDFYLTCNS</sequence>
<dbReference type="Proteomes" id="UP000443000">
    <property type="component" value="Unassembled WGS sequence"/>
</dbReference>
<dbReference type="AlphaFoldDB" id="A0A6A7YX34"/>
<name>A0A6A7YX34_9PSED</name>
<dbReference type="EMBL" id="WIVW01000005">
    <property type="protein sequence ID" value="MQU26231.1"/>
    <property type="molecule type" value="Genomic_DNA"/>
</dbReference>
<evidence type="ECO:0000313" key="3">
    <source>
        <dbReference type="EMBL" id="MQT80245.1"/>
    </source>
</evidence>
<dbReference type="Pfam" id="PF24731">
    <property type="entry name" value="DUF7683"/>
    <property type="match status" value="1"/>
</dbReference>
<evidence type="ECO:0000313" key="8">
    <source>
        <dbReference type="Proteomes" id="UP000713985"/>
    </source>
</evidence>
<evidence type="ECO:0000259" key="1">
    <source>
        <dbReference type="Pfam" id="PF24731"/>
    </source>
</evidence>
<reference evidence="6 7" key="1">
    <citation type="submission" date="2019-10" db="EMBL/GenBank/DDBJ databases">
        <title>Evaluation of single-gene subtyping targets for Pseudomonas.</title>
        <authorList>
            <person name="Reichler S.J."/>
            <person name="Orsi R.H."/>
            <person name="Wiedmann M."/>
            <person name="Martin N.H."/>
            <person name="Murphy S.I."/>
        </authorList>
    </citation>
    <scope>NUCLEOTIDE SEQUENCE</scope>
    <source>
        <strain evidence="2 8">FSL R10-0802</strain>
        <strain evidence="4 7">FSL R10-1594</strain>
        <strain evidence="5 6">FSL R10-1984</strain>
        <strain evidence="3">FSL R10-2339</strain>
    </source>
</reference>
<evidence type="ECO:0000313" key="2">
    <source>
        <dbReference type="EMBL" id="MQT25864.1"/>
    </source>
</evidence>
<gene>
    <name evidence="4" type="ORF">GHN41_09580</name>
    <name evidence="3" type="ORF">GHN86_09275</name>
    <name evidence="2" type="ORF">GHN94_08475</name>
    <name evidence="5" type="ORF">GHO29_06980</name>
</gene>
<accession>A0A6A7YX34</accession>
<organism evidence="3">
    <name type="scientific">Pseudomonas helleri</name>
    <dbReference type="NCBI Taxonomy" id="1608996"/>
    <lineage>
        <taxon>Bacteria</taxon>
        <taxon>Pseudomonadati</taxon>
        <taxon>Pseudomonadota</taxon>
        <taxon>Gammaproteobacteria</taxon>
        <taxon>Pseudomonadales</taxon>
        <taxon>Pseudomonadaceae</taxon>
        <taxon>Pseudomonas</taxon>
    </lineage>
</organism>
<dbReference type="OrthoDB" id="7001878at2"/>
<feature type="domain" description="DUF7683" evidence="1">
    <location>
        <begin position="19"/>
        <end position="70"/>
    </location>
</feature>
<dbReference type="Proteomes" id="UP000437970">
    <property type="component" value="Unassembled WGS sequence"/>
</dbReference>
<protein>
    <recommendedName>
        <fullName evidence="1">DUF7683 domain-containing protein</fullName>
    </recommendedName>
</protein>
<dbReference type="InterPro" id="IPR056100">
    <property type="entry name" value="DUF7683"/>
</dbReference>
<comment type="caution">
    <text evidence="3">The sequence shown here is derived from an EMBL/GenBank/DDBJ whole genome shotgun (WGS) entry which is preliminary data.</text>
</comment>
<keyword evidence="8" id="KW-1185">Reference proteome</keyword>
<evidence type="ECO:0000313" key="5">
    <source>
        <dbReference type="EMBL" id="MQU26231.1"/>
    </source>
</evidence>
<evidence type="ECO:0000313" key="4">
    <source>
        <dbReference type="EMBL" id="MQU16689.1"/>
    </source>
</evidence>
<evidence type="ECO:0000313" key="7">
    <source>
        <dbReference type="Proteomes" id="UP000443000"/>
    </source>
</evidence>